<feature type="compositionally biased region" description="Basic and acidic residues" evidence="1">
    <location>
        <begin position="772"/>
        <end position="798"/>
    </location>
</feature>
<feature type="compositionally biased region" description="Basic and acidic residues" evidence="1">
    <location>
        <begin position="452"/>
        <end position="470"/>
    </location>
</feature>
<feature type="region of interest" description="Disordered" evidence="1">
    <location>
        <begin position="247"/>
        <end position="408"/>
    </location>
</feature>
<dbReference type="OrthoDB" id="2162994at2759"/>
<feature type="compositionally biased region" description="Low complexity" evidence="1">
    <location>
        <begin position="516"/>
        <end position="527"/>
    </location>
</feature>
<feature type="region of interest" description="Disordered" evidence="1">
    <location>
        <begin position="1"/>
        <end position="61"/>
    </location>
</feature>
<keyword evidence="3" id="KW-1185">Reference proteome</keyword>
<gene>
    <name evidence="2" type="ORF">D9758_018349</name>
</gene>
<feature type="compositionally biased region" description="Polar residues" evidence="1">
    <location>
        <begin position="16"/>
        <end position="36"/>
    </location>
</feature>
<name>A0A8H5BK84_9AGAR</name>
<feature type="compositionally biased region" description="Pro residues" evidence="1">
    <location>
        <begin position="273"/>
        <end position="287"/>
    </location>
</feature>
<proteinExistence type="predicted"/>
<feature type="region of interest" description="Disordered" evidence="1">
    <location>
        <begin position="838"/>
        <end position="880"/>
    </location>
</feature>
<comment type="caution">
    <text evidence="2">The sequence shown here is derived from an EMBL/GenBank/DDBJ whole genome shotgun (WGS) entry which is preliminary data.</text>
</comment>
<evidence type="ECO:0000313" key="2">
    <source>
        <dbReference type="EMBL" id="KAF5323677.1"/>
    </source>
</evidence>
<accession>A0A8H5BK84</accession>
<evidence type="ECO:0000256" key="1">
    <source>
        <dbReference type="SAM" id="MobiDB-lite"/>
    </source>
</evidence>
<sequence>MDPSVTTSDKRLSPTDVASSSMSHTPVAQKSPSPKTRPQPVASSSSNSVPSSSSSNSRLASMLADALSEIESLKTTLQSERQRASYFESLASSLQSVQSSSSRPNTQSEAITAKIAELEKRAYDAQVRCDEEMARRLAVADQWKALSRYLDRIDSVSKDARVRMDHMLDSGLVSGERPFVALHVPTFDDIPYEGPAYNHLGLPMPNRVRRRSDSMEGHPPPSKRLRSDLQGGYHYTIDRTRLPVYMYVPPGMQTTSPDTLSPNSPYSHRQNPSRPPSAHPHPNSYPPPHHHPEPRSHSRRHEPPPQTHTSQNQIHSHPSSHRGGHSPPLLPPQNRSQQPQRPRSPSRSRSNDSSHSLDVDEMLLQATSGPGDSPQTQRPLRISASTSSVYPPTSASNSRDVARSRSHSSLITHDALQHRHGLQYPLPPPPSAMSPPGSTSGPGRHPSHSPIIRRDRERERDRERGRDEARTLVPADGPGWVSYSHGDESSQRRDRERERSNSPKGRDGNGHGKEYQPQQSQQVQQVQLQTHTFVPVQTGAPVKKKYTHNTPLNVVSEGELYLRLCSSTPFLFVVKLRLELLFVISLEYPWFFPISFQSPIETLSRRSQGRCYRRNQTASAGGDDSQILNPLSFLPCFLPSESFCPDDFACADPLGLVLPLPHNTHNIPIVNLDSHSSLNTSNSHSSAIPGTNALPDPIDPTQPFSPYPATNVSGQRICRQCGQVGRYKENKCIEKWGPGPMGPGTVCDRCRKKMKRVEKRLGAQAAQVKAWEASKGHYERERSSRENGRERGGGTWDRDGDEDGEGGKVEVFRTDTIVVGPAGQPRYDIDAKLDRLTSVSSSRGGSRRVSPGVGGKGNHLAPARMVHPPPSTGTRKLASYSASNGCGHRVMVIDVDEDGDADGDGDGDGEVDELELDSEIANVEEEEDVDGELADLVGEKPELDVDTAVSQLAGMDDHDEDGHGSEEGVSRHIDGEDEVEADADLLDAIDAAEAHSSGSLD</sequence>
<feature type="region of interest" description="Disordered" evidence="1">
    <location>
        <begin position="201"/>
        <end position="231"/>
    </location>
</feature>
<dbReference type="Proteomes" id="UP000559256">
    <property type="component" value="Unassembled WGS sequence"/>
</dbReference>
<dbReference type="EMBL" id="JAACJM010000389">
    <property type="protein sequence ID" value="KAF5323677.1"/>
    <property type="molecule type" value="Genomic_DNA"/>
</dbReference>
<feature type="compositionally biased region" description="Low complexity" evidence="1">
    <location>
        <begin position="838"/>
        <end position="851"/>
    </location>
</feature>
<feature type="compositionally biased region" description="Low complexity" evidence="1">
    <location>
        <begin position="434"/>
        <end position="450"/>
    </location>
</feature>
<feature type="region of interest" description="Disordered" evidence="1">
    <location>
        <begin position="951"/>
        <end position="980"/>
    </location>
</feature>
<feature type="compositionally biased region" description="Low complexity" evidence="1">
    <location>
        <begin position="40"/>
        <end position="57"/>
    </location>
</feature>
<dbReference type="AlphaFoldDB" id="A0A8H5BK84"/>
<feature type="compositionally biased region" description="Basic and acidic residues" evidence="1">
    <location>
        <begin position="349"/>
        <end position="358"/>
    </location>
</feature>
<evidence type="ECO:0000313" key="3">
    <source>
        <dbReference type="Proteomes" id="UP000559256"/>
    </source>
</evidence>
<reference evidence="2 3" key="1">
    <citation type="journal article" date="2020" name="ISME J.">
        <title>Uncovering the hidden diversity of litter-decomposition mechanisms in mushroom-forming fungi.</title>
        <authorList>
            <person name="Floudas D."/>
            <person name="Bentzer J."/>
            <person name="Ahren D."/>
            <person name="Johansson T."/>
            <person name="Persson P."/>
            <person name="Tunlid A."/>
        </authorList>
    </citation>
    <scope>NUCLEOTIDE SEQUENCE [LARGE SCALE GENOMIC DNA]</scope>
    <source>
        <strain evidence="2 3">CBS 291.85</strain>
    </source>
</reference>
<feature type="compositionally biased region" description="Basic and acidic residues" evidence="1">
    <location>
        <begin position="485"/>
        <end position="514"/>
    </location>
</feature>
<feature type="compositionally biased region" description="Basic and acidic residues" evidence="1">
    <location>
        <begin position="960"/>
        <end position="974"/>
    </location>
</feature>
<feature type="region of interest" description="Disordered" evidence="1">
    <location>
        <begin position="767"/>
        <end position="808"/>
    </location>
</feature>
<feature type="compositionally biased region" description="Polar residues" evidence="1">
    <location>
        <begin position="365"/>
        <end position="399"/>
    </location>
</feature>
<feature type="compositionally biased region" description="Low complexity" evidence="1">
    <location>
        <begin position="332"/>
        <end position="348"/>
    </location>
</feature>
<dbReference type="PROSITE" id="PS00018">
    <property type="entry name" value="EF_HAND_1"/>
    <property type="match status" value="1"/>
</dbReference>
<feature type="region of interest" description="Disordered" evidence="1">
    <location>
        <begin position="420"/>
        <end position="527"/>
    </location>
</feature>
<dbReference type="InterPro" id="IPR018247">
    <property type="entry name" value="EF_Hand_1_Ca_BS"/>
</dbReference>
<organism evidence="2 3">
    <name type="scientific">Tetrapyrgos nigripes</name>
    <dbReference type="NCBI Taxonomy" id="182062"/>
    <lineage>
        <taxon>Eukaryota</taxon>
        <taxon>Fungi</taxon>
        <taxon>Dikarya</taxon>
        <taxon>Basidiomycota</taxon>
        <taxon>Agaricomycotina</taxon>
        <taxon>Agaricomycetes</taxon>
        <taxon>Agaricomycetidae</taxon>
        <taxon>Agaricales</taxon>
        <taxon>Marasmiineae</taxon>
        <taxon>Marasmiaceae</taxon>
        <taxon>Tetrapyrgos</taxon>
    </lineage>
</organism>
<feature type="compositionally biased region" description="Polar residues" evidence="1">
    <location>
        <begin position="252"/>
        <end position="272"/>
    </location>
</feature>
<protein>
    <submittedName>
        <fullName evidence="2">Uncharacterized protein</fullName>
    </submittedName>
</protein>